<dbReference type="GO" id="GO:0047238">
    <property type="term" value="F:glucuronosyl-N-acetylgalactosaminyl-proteoglycan 4-beta-N-acetylgalactosaminyltransferase activity"/>
    <property type="evidence" value="ECO:0007669"/>
    <property type="project" value="TreeGrafter"/>
</dbReference>
<keyword evidence="5 9" id="KW-0735">Signal-anchor</keyword>
<keyword evidence="8 9" id="KW-0472">Membrane</keyword>
<dbReference type="PANTHER" id="PTHR12369:SF13">
    <property type="entry name" value="HEXOSYLTRANSFERASE"/>
    <property type="match status" value="1"/>
</dbReference>
<comment type="subcellular location">
    <subcellularLocation>
        <location evidence="1 9">Golgi apparatus</location>
        <location evidence="1 9">Golgi stack membrane</location>
        <topology evidence="1 9">Single-pass type II membrane protein</topology>
    </subcellularLocation>
</comment>
<comment type="caution">
    <text evidence="10">The sequence shown here is derived from an EMBL/GenBank/DDBJ whole genome shotgun (WGS) entry which is preliminary data.</text>
</comment>
<evidence type="ECO:0000256" key="1">
    <source>
        <dbReference type="ARBA" id="ARBA00004447"/>
    </source>
</evidence>
<dbReference type="STRING" id="151549.A0A4C1TQS5"/>
<evidence type="ECO:0000256" key="2">
    <source>
        <dbReference type="ARBA" id="ARBA00009239"/>
    </source>
</evidence>
<protein>
    <recommendedName>
        <fullName evidence="9">Hexosyltransferase</fullName>
        <ecNumber evidence="9">2.4.1.-</ecNumber>
    </recommendedName>
</protein>
<keyword evidence="7 9" id="KW-0333">Golgi apparatus</keyword>
<keyword evidence="4 9" id="KW-0812">Transmembrane</keyword>
<dbReference type="PANTHER" id="PTHR12369">
    <property type="entry name" value="CHONDROITIN SYNTHASE"/>
    <property type="match status" value="1"/>
</dbReference>
<name>A0A4C1TQS5_EUMVA</name>
<dbReference type="OrthoDB" id="9985088at2759"/>
<reference evidence="10 11" key="1">
    <citation type="journal article" date="2019" name="Commun. Biol.">
        <title>The bagworm genome reveals a unique fibroin gene that provides high tensile strength.</title>
        <authorList>
            <person name="Kono N."/>
            <person name="Nakamura H."/>
            <person name="Ohtoshi R."/>
            <person name="Tomita M."/>
            <person name="Numata K."/>
            <person name="Arakawa K."/>
        </authorList>
    </citation>
    <scope>NUCLEOTIDE SEQUENCE [LARGE SCALE GENOMIC DNA]</scope>
</reference>
<evidence type="ECO:0000313" key="10">
    <source>
        <dbReference type="EMBL" id="GBP16342.1"/>
    </source>
</evidence>
<dbReference type="InterPro" id="IPR051227">
    <property type="entry name" value="CS_glycosyltransferase"/>
</dbReference>
<evidence type="ECO:0000313" key="11">
    <source>
        <dbReference type="Proteomes" id="UP000299102"/>
    </source>
</evidence>
<organism evidence="10 11">
    <name type="scientific">Eumeta variegata</name>
    <name type="common">Bagworm moth</name>
    <name type="synonym">Eumeta japonica</name>
    <dbReference type="NCBI Taxonomy" id="151549"/>
    <lineage>
        <taxon>Eukaryota</taxon>
        <taxon>Metazoa</taxon>
        <taxon>Ecdysozoa</taxon>
        <taxon>Arthropoda</taxon>
        <taxon>Hexapoda</taxon>
        <taxon>Insecta</taxon>
        <taxon>Pterygota</taxon>
        <taxon>Neoptera</taxon>
        <taxon>Endopterygota</taxon>
        <taxon>Lepidoptera</taxon>
        <taxon>Glossata</taxon>
        <taxon>Ditrysia</taxon>
        <taxon>Tineoidea</taxon>
        <taxon>Psychidae</taxon>
        <taxon>Oiketicinae</taxon>
        <taxon>Eumeta</taxon>
    </lineage>
</organism>
<evidence type="ECO:0000256" key="7">
    <source>
        <dbReference type="ARBA" id="ARBA00023034"/>
    </source>
</evidence>
<evidence type="ECO:0000256" key="5">
    <source>
        <dbReference type="ARBA" id="ARBA00022968"/>
    </source>
</evidence>
<dbReference type="Pfam" id="PF05679">
    <property type="entry name" value="CHGN"/>
    <property type="match status" value="1"/>
</dbReference>
<dbReference type="InterPro" id="IPR008428">
    <property type="entry name" value="Chond_GalNAc"/>
</dbReference>
<dbReference type="GO" id="GO:0032580">
    <property type="term" value="C:Golgi cisterna membrane"/>
    <property type="evidence" value="ECO:0007669"/>
    <property type="project" value="UniProtKB-SubCell"/>
</dbReference>
<evidence type="ECO:0000256" key="9">
    <source>
        <dbReference type="RuleBase" id="RU364016"/>
    </source>
</evidence>
<feature type="transmembrane region" description="Helical" evidence="9">
    <location>
        <begin position="15"/>
        <end position="33"/>
    </location>
</feature>
<keyword evidence="3 9" id="KW-0808">Transferase</keyword>
<proteinExistence type="inferred from homology"/>
<dbReference type="Proteomes" id="UP000299102">
    <property type="component" value="Unassembled WGS sequence"/>
</dbReference>
<gene>
    <name evidence="10" type="primary">CHPF2</name>
    <name evidence="10" type="ORF">EVAR_9935_1</name>
</gene>
<evidence type="ECO:0000256" key="4">
    <source>
        <dbReference type="ARBA" id="ARBA00022692"/>
    </source>
</evidence>
<evidence type="ECO:0000256" key="6">
    <source>
        <dbReference type="ARBA" id="ARBA00022989"/>
    </source>
</evidence>
<keyword evidence="6 9" id="KW-1133">Transmembrane helix</keyword>
<dbReference type="EC" id="2.4.1.-" evidence="9"/>
<dbReference type="EMBL" id="BGZK01000079">
    <property type="protein sequence ID" value="GBP16342.1"/>
    <property type="molecule type" value="Genomic_DNA"/>
</dbReference>
<accession>A0A4C1TQS5</accession>
<keyword evidence="11" id="KW-1185">Reference proteome</keyword>
<dbReference type="AlphaFoldDB" id="A0A4C1TQS5"/>
<evidence type="ECO:0000256" key="8">
    <source>
        <dbReference type="ARBA" id="ARBA00023136"/>
    </source>
</evidence>
<comment type="similarity">
    <text evidence="2 9">Belongs to the chondroitin N-acetylgalactosaminyltransferase family.</text>
</comment>
<evidence type="ECO:0000256" key="3">
    <source>
        <dbReference type="ARBA" id="ARBA00022679"/>
    </source>
</evidence>
<sequence>MLSRYVASQVKHNGYFLLGLAVGLYVALVCVPLDDGAAETLLDCVSDTSISAAPVDDYEPQRTEARGQGVAPVAAPARSVQRPRYYSTELGIRERLFVGVLSSEEALSGRAAALNRTVAHLLPALKFFVTASATRRASLPNVVGFTDTREMLKPFHVLKYVTDNYLDEYDFFFLVGDTSFVNARRLLQLVRGLGVSHNLYMGVADDDSPYCSLEHGILLSNGVLRSVQGALDWCVRNAYSRHHHENLGRCIQHTTQLSCIDTMQVLHITL</sequence>
<dbReference type="Gene3D" id="3.90.550.50">
    <property type="match status" value="1"/>
</dbReference>